<keyword evidence="6" id="KW-1185">Reference proteome</keyword>
<feature type="region of interest" description="Disordered" evidence="1">
    <location>
        <begin position="307"/>
        <end position="326"/>
    </location>
</feature>
<protein>
    <recommendedName>
        <fullName evidence="2">SEC7 domain-containing protein</fullName>
    </recommendedName>
</protein>
<feature type="compositionally biased region" description="Low complexity" evidence="1">
    <location>
        <begin position="309"/>
        <end position="320"/>
    </location>
</feature>
<evidence type="ECO:0000259" key="2">
    <source>
        <dbReference type="PROSITE" id="PS50190"/>
    </source>
</evidence>
<feature type="domain" description="SEC7" evidence="2">
    <location>
        <begin position="351"/>
        <end position="566"/>
    </location>
</feature>
<organism evidence="5 6">
    <name type="scientific">Phytophthora kernoviae</name>
    <dbReference type="NCBI Taxonomy" id="325452"/>
    <lineage>
        <taxon>Eukaryota</taxon>
        <taxon>Sar</taxon>
        <taxon>Stramenopiles</taxon>
        <taxon>Oomycota</taxon>
        <taxon>Peronosporomycetes</taxon>
        <taxon>Peronosporales</taxon>
        <taxon>Peronosporaceae</taxon>
        <taxon>Phytophthora</taxon>
    </lineage>
</organism>
<dbReference type="EMBL" id="JPWV03000038">
    <property type="protein sequence ID" value="KAG2528586.1"/>
    <property type="molecule type" value="Genomic_DNA"/>
</dbReference>
<dbReference type="GO" id="GO:0012505">
    <property type="term" value="C:endomembrane system"/>
    <property type="evidence" value="ECO:0007669"/>
    <property type="project" value="UniProtKB-ARBA"/>
</dbReference>
<reference evidence="3" key="3">
    <citation type="submission" date="2020-06" db="EMBL/GenBank/DDBJ databases">
        <authorList>
            <person name="Studholme D.J."/>
        </authorList>
    </citation>
    <scope>NUCLEOTIDE SEQUENCE</scope>
    <source>
        <strain evidence="3">NZFS 2646</strain>
    </source>
</reference>
<dbReference type="GO" id="GO:0032012">
    <property type="term" value="P:regulation of ARF protein signal transduction"/>
    <property type="evidence" value="ECO:0007669"/>
    <property type="project" value="InterPro"/>
</dbReference>
<dbReference type="EMBL" id="MAYM02001881">
    <property type="protein sequence ID" value="RLN10100.1"/>
    <property type="molecule type" value="Genomic_DNA"/>
</dbReference>
<dbReference type="Gene3D" id="1.10.220.20">
    <property type="match status" value="1"/>
</dbReference>
<evidence type="ECO:0000256" key="1">
    <source>
        <dbReference type="SAM" id="MobiDB-lite"/>
    </source>
</evidence>
<accession>A0A421GVL4</accession>
<dbReference type="InterPro" id="IPR023394">
    <property type="entry name" value="Sec7_C_sf"/>
</dbReference>
<dbReference type="GO" id="GO:0005085">
    <property type="term" value="F:guanyl-nucleotide exchange factor activity"/>
    <property type="evidence" value="ECO:0007669"/>
    <property type="project" value="InterPro"/>
</dbReference>
<reference evidence="6 7" key="2">
    <citation type="submission" date="2018-07" db="EMBL/GenBank/DDBJ databases">
        <title>Genome sequencing of oomycete isolates from Chile give support for New Zealand origin for Phytophthora kernoviae and make available the first Nothophytophthora sp. genome.</title>
        <authorList>
            <person name="Studholme D.J."/>
            <person name="Sanfuentes E."/>
            <person name="Panda P."/>
            <person name="Hill R."/>
            <person name="Sambles C."/>
            <person name="Grant M."/>
            <person name="Williams N.M."/>
            <person name="Mcdougal R.L."/>
        </authorList>
    </citation>
    <scope>NUCLEOTIDE SEQUENCE [LARGE SCALE GENOMIC DNA]</scope>
    <source>
        <strain evidence="4">Chile2</strain>
        <strain evidence="5">Chile4</strain>
    </source>
</reference>
<gene>
    <name evidence="4" type="ORF">BBI17_003058</name>
    <name evidence="5" type="ORF">BBO99_00002994</name>
    <name evidence="3" type="ORF">JM16_002683</name>
</gene>
<dbReference type="PANTHER" id="PTHR10663">
    <property type="entry name" value="GUANYL-NUCLEOTIDE EXCHANGE FACTOR"/>
    <property type="match status" value="1"/>
</dbReference>
<dbReference type="Proteomes" id="UP000785171">
    <property type="component" value="Unassembled WGS sequence"/>
</dbReference>
<dbReference type="PROSITE" id="PS50190">
    <property type="entry name" value="SEC7"/>
    <property type="match status" value="1"/>
</dbReference>
<dbReference type="AlphaFoldDB" id="A0A421GVL4"/>
<feature type="region of interest" description="Disordered" evidence="1">
    <location>
        <begin position="169"/>
        <end position="188"/>
    </location>
</feature>
<evidence type="ECO:0000313" key="6">
    <source>
        <dbReference type="Proteomes" id="UP000285624"/>
    </source>
</evidence>
<dbReference type="InterPro" id="IPR000904">
    <property type="entry name" value="Sec7_dom"/>
</dbReference>
<proteinExistence type="predicted"/>
<dbReference type="Proteomes" id="UP000285883">
    <property type="component" value="Unassembled WGS sequence"/>
</dbReference>
<evidence type="ECO:0000313" key="5">
    <source>
        <dbReference type="EMBL" id="RLN82297.1"/>
    </source>
</evidence>
<dbReference type="InterPro" id="IPR035999">
    <property type="entry name" value="Sec7_dom_sf"/>
</dbReference>
<dbReference type="SMART" id="SM00222">
    <property type="entry name" value="Sec7"/>
    <property type="match status" value="1"/>
</dbReference>
<dbReference type="PANTHER" id="PTHR10663:SF388">
    <property type="entry name" value="GOLGI-SPECIFIC BREFELDIN A-RESISTANCE GUANINE NUCLEOTIDE EXCHANGE FACTOR 1"/>
    <property type="match status" value="1"/>
</dbReference>
<dbReference type="SUPFAM" id="SSF48425">
    <property type="entry name" value="Sec7 domain"/>
    <property type="match status" value="1"/>
</dbReference>
<dbReference type="Proteomes" id="UP000285624">
    <property type="component" value="Unassembled WGS sequence"/>
</dbReference>
<dbReference type="CDD" id="cd00171">
    <property type="entry name" value="Sec7"/>
    <property type="match status" value="1"/>
</dbReference>
<evidence type="ECO:0000313" key="7">
    <source>
        <dbReference type="Proteomes" id="UP000285883"/>
    </source>
</evidence>
<dbReference type="EMBL" id="MBDN02000056">
    <property type="protein sequence ID" value="RLN82297.1"/>
    <property type="molecule type" value="Genomic_DNA"/>
</dbReference>
<dbReference type="GO" id="GO:0005737">
    <property type="term" value="C:cytoplasm"/>
    <property type="evidence" value="ECO:0007669"/>
    <property type="project" value="UniProtKB-ARBA"/>
</dbReference>
<dbReference type="Gene3D" id="1.10.1000.11">
    <property type="entry name" value="Arf Nucleotide-binding Site Opener,domain 2"/>
    <property type="match status" value="1"/>
</dbReference>
<evidence type="ECO:0000313" key="4">
    <source>
        <dbReference type="EMBL" id="RLN10100.1"/>
    </source>
</evidence>
<dbReference type="FunFam" id="1.10.1000.11:FF:000002">
    <property type="entry name" value="Cytohesin 1"/>
    <property type="match status" value="1"/>
</dbReference>
<comment type="caution">
    <text evidence="5">The sequence shown here is derived from an EMBL/GenBank/DDBJ whole genome shotgun (WGS) entry which is preliminary data.</text>
</comment>
<feature type="region of interest" description="Disordered" evidence="1">
    <location>
        <begin position="965"/>
        <end position="985"/>
    </location>
</feature>
<feature type="region of interest" description="Disordered" evidence="1">
    <location>
        <begin position="693"/>
        <end position="712"/>
    </location>
</feature>
<dbReference type="Pfam" id="PF01369">
    <property type="entry name" value="Sec7"/>
    <property type="match status" value="1"/>
</dbReference>
<evidence type="ECO:0000313" key="3">
    <source>
        <dbReference type="EMBL" id="KAG2528586.1"/>
    </source>
</evidence>
<name>A0A421GVL4_9STRA</name>
<reference evidence="3" key="1">
    <citation type="journal article" date="2015" name="Genom Data">
        <title>Genome sequences of six Phytophthora species associated with forests in New Zealand.</title>
        <authorList>
            <person name="Studholme D.J."/>
            <person name="McDougal R.L."/>
            <person name="Sambles C."/>
            <person name="Hansen E."/>
            <person name="Hardy G."/>
            <person name="Grant M."/>
            <person name="Ganley R.J."/>
            <person name="Williams N.M."/>
        </authorList>
    </citation>
    <scope>NUCLEOTIDE SEQUENCE</scope>
    <source>
        <strain evidence="3">NZFS 2646</strain>
    </source>
</reference>
<dbReference type="GO" id="GO:0016192">
    <property type="term" value="P:vesicle-mediated transport"/>
    <property type="evidence" value="ECO:0007669"/>
    <property type="project" value="UniProtKB-ARBA"/>
</dbReference>
<sequence>MAVRSVLLSDIQSVLSLARKRYGYLLSSSTGQKPKQDNPLSVFQSFALIRGRLLRSENMAELSPVSVVKPFLDVIRHQNASSTVTGAALQAVMNFLHSWPWAEVKDQNAAADAVACSEFKIPVVCLELIRLLWSKLRSDLKMQVETIFNGVFNHALHWTIANLDVNNPDFPRGDDTTPPAGSANGEASEKSVVMVDAATDEFSGEMLSQARLFNISFEILDCLVDLLAEATLLPDLYVNYDCDGNRCDLTQNLFELLSQVVQQSHVACFESHEETHFLWAQAVGEIALRGMFNALYVVHLRTQPQTNPVVTDGSSSSSVPSDDEGHEDTLLVEQEEQQIPINAAGFASAEILYKKRQRKKFFQHGIQEFNRKPMAGIKYLQQNTFLPTPLDSMSLATFLRSLPQGLNKNAVGVYLGAMGKEVKGFEKTDIHEADTMDFHRDVLTNFVRSFNFEGESIVAALRMFLASFRLPGEAQQIDRILNTFSLQVYEQCRERFLMASVDVAYLLSFSLIMLNTDLHNPNIRADKKMKLLDFIKNNKNYGQEVSKGLDLPEDFLTELYDTIAKDEIKTFEDGGKHGEVTSDRWKDLLNQAESDPRNSRLIRLEFIDLVYQNKEELERRIALSARDQAGDSDSSGSFFSGVAWLLSALDSNLGGSVPGSSMPAKSQLSPGFEQYQLSPAELASHTEDLVIEGKSPTKQGSDSKPASKPEFGTDQWIRSTLQPYRLEFLIQDIASLPSRALAEIIEALHDEILQVLRGPEKNDPQSDQKKSVKLSVSQGGCVLYEHLLSQIIAHSGSLFDGGADDEDGISAVLEAHYTQTLEFVRPVLLTNHNGNEILISDCYTKMIMFAMKARDPHDSWAPSRPIDLLLFMFDTLRPDAPNYVEERLRFSGGMAVVSRHLLLNQIKQELSNELVVAAVEGLKHMLQEHTGTEQSFKPTAWLDILRYGLVPVGFDLLNGNGPKSSGGGLRFGDDEEETNSSFLYK</sequence>
<dbReference type="STRING" id="325452.A0A421GVL4"/>